<reference evidence="2" key="1">
    <citation type="journal article" date="2020" name="Stud. Mycol.">
        <title>101 Dothideomycetes genomes: a test case for predicting lifestyles and emergence of pathogens.</title>
        <authorList>
            <person name="Haridas S."/>
            <person name="Albert R."/>
            <person name="Binder M."/>
            <person name="Bloem J."/>
            <person name="Labutti K."/>
            <person name="Salamov A."/>
            <person name="Andreopoulos B."/>
            <person name="Baker S."/>
            <person name="Barry K."/>
            <person name="Bills G."/>
            <person name="Bluhm B."/>
            <person name="Cannon C."/>
            <person name="Castanera R."/>
            <person name="Culley D."/>
            <person name="Daum C."/>
            <person name="Ezra D."/>
            <person name="Gonzalez J."/>
            <person name="Henrissat B."/>
            <person name="Kuo A."/>
            <person name="Liang C."/>
            <person name="Lipzen A."/>
            <person name="Lutzoni F."/>
            <person name="Magnuson J."/>
            <person name="Mondo S."/>
            <person name="Nolan M."/>
            <person name="Ohm R."/>
            <person name="Pangilinan J."/>
            <person name="Park H.-J."/>
            <person name="Ramirez L."/>
            <person name="Alfaro M."/>
            <person name="Sun H."/>
            <person name="Tritt A."/>
            <person name="Yoshinaga Y."/>
            <person name="Zwiers L.-H."/>
            <person name="Turgeon B."/>
            <person name="Goodwin S."/>
            <person name="Spatafora J."/>
            <person name="Crous P."/>
            <person name="Grigoriev I."/>
        </authorList>
    </citation>
    <scope>NUCLEOTIDE SEQUENCE</scope>
    <source>
        <strain evidence="2">CBS 627.86</strain>
    </source>
</reference>
<sequence length="141" mass="16345">MSRIFKIRQKKQEKSRSPRRYGAEKRGACRWMCSSSCECSSAAALTPSSTLHRPFPLRQKEERLLPDFPPPEKSEHRRSQRSVVQATIGNHSSKEEQEVAVRRPSQDQGVAMKRKQLLHSKRQFGLKDTWEHWENRCLSGG</sequence>
<name>A0A6A5YYU0_9PLEO</name>
<accession>A0A6A5YYU0</accession>
<dbReference type="Proteomes" id="UP000799770">
    <property type="component" value="Unassembled WGS sequence"/>
</dbReference>
<evidence type="ECO:0000256" key="1">
    <source>
        <dbReference type="SAM" id="MobiDB-lite"/>
    </source>
</evidence>
<feature type="compositionally biased region" description="Polar residues" evidence="1">
    <location>
        <begin position="81"/>
        <end position="91"/>
    </location>
</feature>
<feature type="compositionally biased region" description="Basic and acidic residues" evidence="1">
    <location>
        <begin position="10"/>
        <end position="26"/>
    </location>
</feature>
<feature type="region of interest" description="Disordered" evidence="1">
    <location>
        <begin position="48"/>
        <end position="113"/>
    </location>
</feature>
<organism evidence="2 3">
    <name type="scientific">Lophiotrema nucula</name>
    <dbReference type="NCBI Taxonomy" id="690887"/>
    <lineage>
        <taxon>Eukaryota</taxon>
        <taxon>Fungi</taxon>
        <taxon>Dikarya</taxon>
        <taxon>Ascomycota</taxon>
        <taxon>Pezizomycotina</taxon>
        <taxon>Dothideomycetes</taxon>
        <taxon>Pleosporomycetidae</taxon>
        <taxon>Pleosporales</taxon>
        <taxon>Lophiotremataceae</taxon>
        <taxon>Lophiotrema</taxon>
    </lineage>
</organism>
<proteinExistence type="predicted"/>
<evidence type="ECO:0000313" key="3">
    <source>
        <dbReference type="Proteomes" id="UP000799770"/>
    </source>
</evidence>
<dbReference type="AlphaFoldDB" id="A0A6A5YYU0"/>
<feature type="compositionally biased region" description="Basic and acidic residues" evidence="1">
    <location>
        <begin position="58"/>
        <end position="77"/>
    </location>
</feature>
<gene>
    <name evidence="2" type="ORF">BDV96DRAFT_689578</name>
</gene>
<evidence type="ECO:0000313" key="2">
    <source>
        <dbReference type="EMBL" id="KAF2112280.1"/>
    </source>
</evidence>
<protein>
    <submittedName>
        <fullName evidence="2">Uncharacterized protein</fullName>
    </submittedName>
</protein>
<dbReference type="EMBL" id="ML977331">
    <property type="protein sequence ID" value="KAF2112280.1"/>
    <property type="molecule type" value="Genomic_DNA"/>
</dbReference>
<keyword evidence="3" id="KW-1185">Reference proteome</keyword>
<feature type="compositionally biased region" description="Basic and acidic residues" evidence="1">
    <location>
        <begin position="92"/>
        <end position="105"/>
    </location>
</feature>
<feature type="region of interest" description="Disordered" evidence="1">
    <location>
        <begin position="1"/>
        <end position="26"/>
    </location>
</feature>